<feature type="compositionally biased region" description="Basic and acidic residues" evidence="1">
    <location>
        <begin position="60"/>
        <end position="69"/>
    </location>
</feature>
<organism evidence="3 4">
    <name type="scientific">Calicophoron daubneyi</name>
    <name type="common">Rumen fluke</name>
    <name type="synonym">Paramphistomum daubneyi</name>
    <dbReference type="NCBI Taxonomy" id="300641"/>
    <lineage>
        <taxon>Eukaryota</taxon>
        <taxon>Metazoa</taxon>
        <taxon>Spiralia</taxon>
        <taxon>Lophotrochozoa</taxon>
        <taxon>Platyhelminthes</taxon>
        <taxon>Trematoda</taxon>
        <taxon>Digenea</taxon>
        <taxon>Plagiorchiida</taxon>
        <taxon>Pronocephalata</taxon>
        <taxon>Paramphistomoidea</taxon>
        <taxon>Paramphistomidae</taxon>
        <taxon>Calicophoron</taxon>
    </lineage>
</organism>
<comment type="caution">
    <text evidence="3">The sequence shown here is derived from an EMBL/GenBank/DDBJ whole genome shotgun (WGS) entry which is preliminary data.</text>
</comment>
<evidence type="ECO:0000313" key="4">
    <source>
        <dbReference type="Proteomes" id="UP001497525"/>
    </source>
</evidence>
<feature type="compositionally biased region" description="Acidic residues" evidence="1">
    <location>
        <begin position="536"/>
        <end position="545"/>
    </location>
</feature>
<dbReference type="SMART" id="SM00443">
    <property type="entry name" value="G_patch"/>
    <property type="match status" value="1"/>
</dbReference>
<feature type="region of interest" description="Disordered" evidence="1">
    <location>
        <begin position="59"/>
        <end position="110"/>
    </location>
</feature>
<name>A0AAV2TJR3_CALDB</name>
<dbReference type="InterPro" id="IPR000467">
    <property type="entry name" value="G_patch_dom"/>
</dbReference>
<dbReference type="AlphaFoldDB" id="A0AAV2TJR3"/>
<evidence type="ECO:0000256" key="1">
    <source>
        <dbReference type="SAM" id="MobiDB-lite"/>
    </source>
</evidence>
<feature type="region of interest" description="Disordered" evidence="1">
    <location>
        <begin position="258"/>
        <end position="441"/>
    </location>
</feature>
<gene>
    <name evidence="3" type="ORF">CDAUBV1_LOCUS11348</name>
</gene>
<dbReference type="EMBL" id="CAXLJL010000378">
    <property type="protein sequence ID" value="CAL5137076.1"/>
    <property type="molecule type" value="Genomic_DNA"/>
</dbReference>
<evidence type="ECO:0000259" key="2">
    <source>
        <dbReference type="PROSITE" id="PS50174"/>
    </source>
</evidence>
<feature type="compositionally biased region" description="Basic and acidic residues" evidence="1">
    <location>
        <begin position="79"/>
        <end position="92"/>
    </location>
</feature>
<reference evidence="3" key="1">
    <citation type="submission" date="2024-06" db="EMBL/GenBank/DDBJ databases">
        <authorList>
            <person name="Liu X."/>
            <person name="Lenzi L."/>
            <person name="Haldenby T S."/>
            <person name="Uol C."/>
        </authorList>
    </citation>
    <scope>NUCLEOTIDE SEQUENCE</scope>
</reference>
<accession>A0AAV2TJR3</accession>
<dbReference type="Pfam" id="PF01585">
    <property type="entry name" value="G-patch"/>
    <property type="match status" value="1"/>
</dbReference>
<feature type="compositionally biased region" description="Low complexity" evidence="1">
    <location>
        <begin position="309"/>
        <end position="328"/>
    </location>
</feature>
<proteinExistence type="predicted"/>
<feature type="domain" description="G-patch" evidence="2">
    <location>
        <begin position="580"/>
        <end position="620"/>
    </location>
</feature>
<feature type="region of interest" description="Disordered" evidence="1">
    <location>
        <begin position="215"/>
        <end position="237"/>
    </location>
</feature>
<feature type="compositionally biased region" description="Polar residues" evidence="1">
    <location>
        <begin position="218"/>
        <end position="228"/>
    </location>
</feature>
<feature type="compositionally biased region" description="Low complexity" evidence="1">
    <location>
        <begin position="278"/>
        <end position="290"/>
    </location>
</feature>
<feature type="compositionally biased region" description="Acidic residues" evidence="1">
    <location>
        <begin position="369"/>
        <end position="379"/>
    </location>
</feature>
<feature type="region of interest" description="Disordered" evidence="1">
    <location>
        <begin position="163"/>
        <end position="202"/>
    </location>
</feature>
<dbReference type="Proteomes" id="UP001497525">
    <property type="component" value="Unassembled WGS sequence"/>
</dbReference>
<evidence type="ECO:0000313" key="3">
    <source>
        <dbReference type="EMBL" id="CAL5137076.1"/>
    </source>
</evidence>
<protein>
    <recommendedName>
        <fullName evidence="2">G-patch domain-containing protein</fullName>
    </recommendedName>
</protein>
<feature type="compositionally biased region" description="Low complexity" evidence="1">
    <location>
        <begin position="417"/>
        <end position="430"/>
    </location>
</feature>
<feature type="region of interest" description="Disordered" evidence="1">
    <location>
        <begin position="513"/>
        <end position="580"/>
    </location>
</feature>
<feature type="compositionally biased region" description="Acidic residues" evidence="1">
    <location>
        <begin position="183"/>
        <end position="192"/>
    </location>
</feature>
<sequence>MNDPAHCFPSEVHSNRGIVRHDPVTARAISRLSHGVAQLNASTNPNALRSLFRGRRCKHSMKEHSDSAKSRLPLPNSGYREDNRITSDETKKAATGSKRKWQPEKCASEGNMEVDQSSLHCAIQVEEQCMDDTHTPSFYLPTSHVTDHSMGCDHYSSCSSMLSLTGSSDETSSDADSSHENEADVDEEDEEDAGHSRTYRRRPLSQSCMDLFGMPLSPSYSRPAQSGRLTEDLPVCGGDSSDGLSVIIKMPRLASMTVAPVTSNNKTGSRRSTRKDSSSLTRRSSESSGTDSTHQRESHSRDHKRHSSGRASGSSASSYTKAKTSSSSIPRKAVTQVRDSSFSSNSSSEDGQSRGLGQGRISAGSYEDLANDEQSDFPADEFKPVGDLTSASYRSGQSRMGGGFSRAGKSASHSRRGWSAQSTSSSGCSAPVPPKPPHFHHEVDSELEDIMNGTWPLLSHRAKTGYVKGVSEAGCRKLSNPARSKGSVKSCTPKQPSIHFVPSKLDVLDARKSVKSSKHRQNNMPTPPWMSNDRQDSDEEFEQTEFSDPHVSPDRIPGSCSRPGLGFSHTRSSSAIPIPESNMGHQLLRRMGWEPGTGLGSDSKGTLDPVGCASFYTRQS</sequence>
<feature type="compositionally biased region" description="Polar residues" evidence="1">
    <location>
        <begin position="389"/>
        <end position="398"/>
    </location>
</feature>
<dbReference type="PROSITE" id="PS50174">
    <property type="entry name" value="G_PATCH"/>
    <property type="match status" value="1"/>
</dbReference>
<dbReference type="GO" id="GO:0003676">
    <property type="term" value="F:nucleic acid binding"/>
    <property type="evidence" value="ECO:0007669"/>
    <property type="project" value="InterPro"/>
</dbReference>